<dbReference type="GO" id="GO:0005524">
    <property type="term" value="F:ATP binding"/>
    <property type="evidence" value="ECO:0007669"/>
    <property type="project" value="UniProtKB-KW"/>
</dbReference>
<comment type="caution">
    <text evidence="11">The sequence shown here is derived from an EMBL/GenBank/DDBJ whole genome shotgun (WGS) entry which is preliminary data.</text>
</comment>
<dbReference type="InterPro" id="IPR011527">
    <property type="entry name" value="ABC1_TM_dom"/>
</dbReference>
<feature type="transmembrane region" description="Helical" evidence="8">
    <location>
        <begin position="179"/>
        <end position="202"/>
    </location>
</feature>
<dbReference type="GO" id="GO:0005886">
    <property type="term" value="C:plasma membrane"/>
    <property type="evidence" value="ECO:0007669"/>
    <property type="project" value="UniProtKB-SubCell"/>
</dbReference>
<evidence type="ECO:0000256" key="7">
    <source>
        <dbReference type="SAM" id="MobiDB-lite"/>
    </source>
</evidence>
<dbReference type="PROSITE" id="PS00211">
    <property type="entry name" value="ABC_TRANSPORTER_1"/>
    <property type="match status" value="1"/>
</dbReference>
<evidence type="ECO:0000256" key="2">
    <source>
        <dbReference type="ARBA" id="ARBA00022692"/>
    </source>
</evidence>
<gene>
    <name evidence="11" type="ORF">HHJ74_09615</name>
</gene>
<dbReference type="EMBL" id="JABCUV010000013">
    <property type="protein sequence ID" value="NMW93935.1"/>
    <property type="molecule type" value="Genomic_DNA"/>
</dbReference>
<evidence type="ECO:0000313" key="12">
    <source>
        <dbReference type="Proteomes" id="UP000582487"/>
    </source>
</evidence>
<feature type="region of interest" description="Disordered" evidence="7">
    <location>
        <begin position="410"/>
        <end position="431"/>
    </location>
</feature>
<dbReference type="GO" id="GO:0016887">
    <property type="term" value="F:ATP hydrolysis activity"/>
    <property type="evidence" value="ECO:0007669"/>
    <property type="project" value="InterPro"/>
</dbReference>
<dbReference type="Gene3D" id="1.20.1560.10">
    <property type="entry name" value="ABC transporter type 1, transmembrane domain"/>
    <property type="match status" value="1"/>
</dbReference>
<dbReference type="GO" id="GO:0015421">
    <property type="term" value="F:ABC-type oligopeptide transporter activity"/>
    <property type="evidence" value="ECO:0007669"/>
    <property type="project" value="TreeGrafter"/>
</dbReference>
<evidence type="ECO:0000313" key="11">
    <source>
        <dbReference type="EMBL" id="NMW93935.1"/>
    </source>
</evidence>
<dbReference type="SUPFAM" id="SSF52540">
    <property type="entry name" value="P-loop containing nucleoside triphosphate hydrolases"/>
    <property type="match status" value="1"/>
</dbReference>
<keyword evidence="6 8" id="KW-0472">Membrane</keyword>
<dbReference type="AlphaFoldDB" id="A0A848RQU3"/>
<feature type="transmembrane region" description="Helical" evidence="8">
    <location>
        <begin position="208"/>
        <end position="229"/>
    </location>
</feature>
<dbReference type="InterPro" id="IPR003593">
    <property type="entry name" value="AAA+_ATPase"/>
</dbReference>
<dbReference type="Pfam" id="PF00005">
    <property type="entry name" value="ABC_tran"/>
    <property type="match status" value="1"/>
</dbReference>
<feature type="domain" description="ABC transmembrane type-1" evidence="10">
    <location>
        <begin position="63"/>
        <end position="351"/>
    </location>
</feature>
<evidence type="ECO:0000256" key="4">
    <source>
        <dbReference type="ARBA" id="ARBA00022840"/>
    </source>
</evidence>
<evidence type="ECO:0000259" key="10">
    <source>
        <dbReference type="PROSITE" id="PS50929"/>
    </source>
</evidence>
<dbReference type="RefSeq" id="WP_004016584.1">
    <property type="nucleotide sequence ID" value="NZ_JABCUT010000015.1"/>
</dbReference>
<name>A0A848RQU3_9ACTO</name>
<feature type="transmembrane region" description="Helical" evidence="8">
    <location>
        <begin position="296"/>
        <end position="318"/>
    </location>
</feature>
<keyword evidence="4 11" id="KW-0067">ATP-binding</keyword>
<evidence type="ECO:0000256" key="1">
    <source>
        <dbReference type="ARBA" id="ARBA00004651"/>
    </source>
</evidence>
<evidence type="ECO:0000256" key="6">
    <source>
        <dbReference type="ARBA" id="ARBA00023136"/>
    </source>
</evidence>
<dbReference type="PROSITE" id="PS50893">
    <property type="entry name" value="ABC_TRANSPORTER_2"/>
    <property type="match status" value="1"/>
</dbReference>
<feature type="compositionally biased region" description="Polar residues" evidence="7">
    <location>
        <begin position="1"/>
        <end position="12"/>
    </location>
</feature>
<dbReference type="SMART" id="SM00382">
    <property type="entry name" value="AAA"/>
    <property type="match status" value="1"/>
</dbReference>
<dbReference type="InterPro" id="IPR039421">
    <property type="entry name" value="Type_1_exporter"/>
</dbReference>
<accession>A0A848RQU3</accession>
<feature type="transmembrane region" description="Helical" evidence="8">
    <location>
        <begin position="74"/>
        <end position="92"/>
    </location>
</feature>
<keyword evidence="3" id="KW-0547">Nucleotide-binding</keyword>
<proteinExistence type="predicted"/>
<feature type="compositionally biased region" description="Low complexity" evidence="7">
    <location>
        <begin position="23"/>
        <end position="37"/>
    </location>
</feature>
<evidence type="ECO:0000256" key="5">
    <source>
        <dbReference type="ARBA" id="ARBA00022989"/>
    </source>
</evidence>
<dbReference type="InterPro" id="IPR027417">
    <property type="entry name" value="P-loop_NTPase"/>
</dbReference>
<organism evidence="11 12">
    <name type="scientific">Mobiluncus mulieris</name>
    <dbReference type="NCBI Taxonomy" id="2052"/>
    <lineage>
        <taxon>Bacteria</taxon>
        <taxon>Bacillati</taxon>
        <taxon>Actinomycetota</taxon>
        <taxon>Actinomycetes</taxon>
        <taxon>Actinomycetales</taxon>
        <taxon>Actinomycetaceae</taxon>
        <taxon>Mobiluncus</taxon>
    </lineage>
</organism>
<dbReference type="Pfam" id="PF00664">
    <property type="entry name" value="ABC_membrane"/>
    <property type="match status" value="1"/>
</dbReference>
<keyword evidence="2 8" id="KW-0812">Transmembrane</keyword>
<dbReference type="Proteomes" id="UP000582487">
    <property type="component" value="Unassembled WGS sequence"/>
</dbReference>
<dbReference type="PANTHER" id="PTHR43394:SF1">
    <property type="entry name" value="ATP-BINDING CASSETTE SUB-FAMILY B MEMBER 10, MITOCHONDRIAL"/>
    <property type="match status" value="1"/>
</dbReference>
<dbReference type="SUPFAM" id="SSF90123">
    <property type="entry name" value="ABC transporter transmembrane region"/>
    <property type="match status" value="1"/>
</dbReference>
<dbReference type="InterPro" id="IPR017871">
    <property type="entry name" value="ABC_transporter-like_CS"/>
</dbReference>
<dbReference type="InterPro" id="IPR036640">
    <property type="entry name" value="ABC1_TM_sf"/>
</dbReference>
<feature type="region of interest" description="Disordered" evidence="7">
    <location>
        <begin position="1"/>
        <end position="40"/>
    </location>
</feature>
<evidence type="ECO:0000256" key="8">
    <source>
        <dbReference type="SAM" id="Phobius"/>
    </source>
</evidence>
<reference evidence="11 12" key="1">
    <citation type="submission" date="2020-04" db="EMBL/GenBank/DDBJ databases">
        <title>Antimicrobial susceptibility and clonality of vaginal-derived multi-drug resistant Mobiluncus isolates in China.</title>
        <authorList>
            <person name="Zhang X."/>
        </authorList>
    </citation>
    <scope>NUCLEOTIDE SEQUENCE [LARGE SCALE GENOMIC DNA]</scope>
    <source>
        <strain evidence="11 12">7</strain>
    </source>
</reference>
<comment type="subcellular location">
    <subcellularLocation>
        <location evidence="1">Cell membrane</location>
        <topology evidence="1">Multi-pass membrane protein</topology>
    </subcellularLocation>
</comment>
<evidence type="ECO:0000259" key="9">
    <source>
        <dbReference type="PROSITE" id="PS50893"/>
    </source>
</evidence>
<dbReference type="PANTHER" id="PTHR43394">
    <property type="entry name" value="ATP-DEPENDENT PERMEASE MDL1, MITOCHONDRIAL"/>
    <property type="match status" value="1"/>
</dbReference>
<evidence type="ECO:0000256" key="3">
    <source>
        <dbReference type="ARBA" id="ARBA00022741"/>
    </source>
</evidence>
<dbReference type="PROSITE" id="PS50929">
    <property type="entry name" value="ABC_TM1F"/>
    <property type="match status" value="1"/>
</dbReference>
<feature type="domain" description="ABC transporter" evidence="9">
    <location>
        <begin position="422"/>
        <end position="656"/>
    </location>
</feature>
<feature type="transmembrane region" description="Helical" evidence="8">
    <location>
        <begin position="104"/>
        <end position="123"/>
    </location>
</feature>
<keyword evidence="5 8" id="KW-1133">Transmembrane helix</keyword>
<dbReference type="InterPro" id="IPR003439">
    <property type="entry name" value="ABC_transporter-like_ATP-bd"/>
</dbReference>
<protein>
    <submittedName>
        <fullName evidence="11">ABC transporter ATP-binding protein</fullName>
    </submittedName>
</protein>
<dbReference type="Gene3D" id="3.40.50.300">
    <property type="entry name" value="P-loop containing nucleotide triphosphate hydrolases"/>
    <property type="match status" value="1"/>
</dbReference>
<sequence length="659" mass="70699">MTEAARNSTNGVKSGLAPHETDGTNGATAPNGGNPTTVPETPSAWTLSKWMLQSTREVLPPLLGSAVARICDQFAGISLFMVPIVLIANAFSHTRNGCVLGTGQTVGLLVSVMVVIALVKGLARYLEHFLGHLVAFRALEILRGQAFRAIYPQAPALEFRTHSGDMLARLTKDIDRIEVFFAHTFAPAVSSIVVPVTMAAVSFTLVPWPLAVAVTLVLAVGLAIPWVGIRAGHRAALAKLAVRGEVSTHVTDSLGGLAEVVGYGLEQPRLRGMARVEARLLDRDAKNVRIRAFREAFLLAWRMVTLVVLLTVGGWLFMDGQVSLAAWLAVVFATLRSWEVLQGVVDFGADLNVSFAAAARVWKLSHEGLELASGEAPVPAGALGLEYRDVSFSYGDRLTLGGAASLDASRNSGKNAESGLAPHETETSETVRERIPAGVRGVNFEVKPGSWTAVVGATGSGKSTLARLALRFFDPQAGAVRLAGGDLREYCLEEVRRAVSLVSVDTKLFDMTVGQNLRLAAPDASDDDLWKALRLAAIDQEIREMGGLERRVGGRGDALSGGQRQRLSLAQALLRGSRILILDEYTAHLNPELSARIAENLRALPEHPTILEITHSLDRIDAADWVAVLDLGRIVEQGKPEDLLSRENSALRHLRGVNA</sequence>